<reference evidence="1 2" key="1">
    <citation type="journal article" date="2019" name="Int. J. Syst. Evol. Microbiol.">
        <title>The Global Catalogue of Microorganisms (GCM) 10K type strain sequencing project: providing services to taxonomists for standard genome sequencing and annotation.</title>
        <authorList>
            <consortium name="The Broad Institute Genomics Platform"/>
            <consortium name="The Broad Institute Genome Sequencing Center for Infectious Disease"/>
            <person name="Wu L."/>
            <person name="Ma J."/>
        </authorList>
    </citation>
    <scope>NUCLEOTIDE SEQUENCE [LARGE SCALE GENOMIC DNA]</scope>
    <source>
        <strain evidence="1 2">RDMS1</strain>
    </source>
</reference>
<evidence type="ECO:0008006" key="3">
    <source>
        <dbReference type="Google" id="ProtNLM"/>
    </source>
</evidence>
<comment type="caution">
    <text evidence="1">The sequence shown here is derived from an EMBL/GenBank/DDBJ whole genome shotgun (WGS) entry which is preliminary data.</text>
</comment>
<dbReference type="RefSeq" id="WP_390207009.1">
    <property type="nucleotide sequence ID" value="NZ_JBHSZC010000006.1"/>
</dbReference>
<dbReference type="EMBL" id="JBHTAX010000007">
    <property type="protein sequence ID" value="MFC7193173.1"/>
    <property type="molecule type" value="Genomic_DNA"/>
</dbReference>
<organism evidence="1 2">
    <name type="scientific">Halocatena marina</name>
    <dbReference type="NCBI Taxonomy" id="2934937"/>
    <lineage>
        <taxon>Archaea</taxon>
        <taxon>Methanobacteriati</taxon>
        <taxon>Methanobacteriota</taxon>
        <taxon>Stenosarchaea group</taxon>
        <taxon>Halobacteria</taxon>
        <taxon>Halobacteriales</taxon>
        <taxon>Natronomonadaceae</taxon>
        <taxon>Halocatena</taxon>
    </lineage>
</organism>
<proteinExistence type="predicted"/>
<keyword evidence="2" id="KW-1185">Reference proteome</keyword>
<evidence type="ECO:0000313" key="1">
    <source>
        <dbReference type="EMBL" id="MFC7193173.1"/>
    </source>
</evidence>
<dbReference type="Proteomes" id="UP001596417">
    <property type="component" value="Unassembled WGS sequence"/>
</dbReference>
<gene>
    <name evidence="1" type="ORF">ACFQL7_27580</name>
</gene>
<evidence type="ECO:0000313" key="2">
    <source>
        <dbReference type="Proteomes" id="UP001596417"/>
    </source>
</evidence>
<protein>
    <recommendedName>
        <fullName evidence="3">Major tail protein</fullName>
    </recommendedName>
</protein>
<name>A0ABD5YVC2_9EURY</name>
<dbReference type="AlphaFoldDB" id="A0ABD5YVC2"/>
<accession>A0ABD5YVC2</accession>
<sequence>MPEIKPIDINNNKTFENATTGLSDDWGAGLWEGPAQLGRTRKRTDLANNTAYAGSSAYLLGLGCSAFAEVGTVFEVNGPSNQAQEADITIRGDYLMESASGGTGSAKFRLSVFLLDLTESQGVVDVLEPDPKAKEMSEVIVREATTAALYWKSVWPENDPENDSNRPYFEETIAASKNDKLKTGGIYYVGILAETKAVADGPGFCWADIWTGTDQHNAIGETDCFANFSEILVEWEGKVINV</sequence>